<keyword evidence="3" id="KW-1185">Reference proteome</keyword>
<gene>
    <name evidence="2" type="ORF">HannXRQ_Chr09g0243081</name>
    <name evidence="1" type="ORF">HanXRQr2_Chr09g0369141</name>
</gene>
<name>A0A251TTG5_HELAN</name>
<dbReference type="EMBL" id="MNCJ02000324">
    <property type="protein sequence ID" value="KAF5789267.1"/>
    <property type="molecule type" value="Genomic_DNA"/>
</dbReference>
<dbReference type="AlphaFoldDB" id="A0A251TTG5"/>
<dbReference type="Proteomes" id="UP000215914">
    <property type="component" value="Chromosome 9"/>
</dbReference>
<evidence type="ECO:0000313" key="2">
    <source>
        <dbReference type="EMBL" id="OTG13872.1"/>
    </source>
</evidence>
<reference evidence="1" key="3">
    <citation type="submission" date="2020-06" db="EMBL/GenBank/DDBJ databases">
        <title>Helianthus annuus Genome sequencing and assembly Release 2.</title>
        <authorList>
            <person name="Gouzy J."/>
            <person name="Langlade N."/>
            <person name="Munos S."/>
        </authorList>
    </citation>
    <scope>NUCLEOTIDE SEQUENCE</scope>
    <source>
        <tissue evidence="1">Leaves</tissue>
    </source>
</reference>
<sequence length="56" mass="6278">MPIIITNIFYLYPPAICTAFSTSSRCTSSNKPIRRKGFFGGLIVWPCPRHITSITC</sequence>
<accession>A0A251TTG5</accession>
<dbReference type="EMBL" id="CM007898">
    <property type="protein sequence ID" value="OTG13872.1"/>
    <property type="molecule type" value="Genomic_DNA"/>
</dbReference>
<dbReference type="Gramene" id="mRNA:HanXRQr2_Chr09g0369141">
    <property type="protein sequence ID" value="mRNA:HanXRQr2_Chr09g0369141"/>
    <property type="gene ID" value="HanXRQr2_Chr09g0369141"/>
</dbReference>
<protein>
    <submittedName>
        <fullName evidence="2">Uncharacterized protein</fullName>
    </submittedName>
</protein>
<reference evidence="1 3" key="1">
    <citation type="journal article" date="2017" name="Nature">
        <title>The sunflower genome provides insights into oil metabolism, flowering and Asterid evolution.</title>
        <authorList>
            <person name="Badouin H."/>
            <person name="Gouzy J."/>
            <person name="Grassa C.J."/>
            <person name="Murat F."/>
            <person name="Staton S.E."/>
            <person name="Cottret L."/>
            <person name="Lelandais-Briere C."/>
            <person name="Owens G.L."/>
            <person name="Carrere S."/>
            <person name="Mayjonade B."/>
            <person name="Legrand L."/>
            <person name="Gill N."/>
            <person name="Kane N.C."/>
            <person name="Bowers J.E."/>
            <person name="Hubner S."/>
            <person name="Bellec A."/>
            <person name="Berard A."/>
            <person name="Berges H."/>
            <person name="Blanchet N."/>
            <person name="Boniface M.C."/>
            <person name="Brunel D."/>
            <person name="Catrice O."/>
            <person name="Chaidir N."/>
            <person name="Claudel C."/>
            <person name="Donnadieu C."/>
            <person name="Faraut T."/>
            <person name="Fievet G."/>
            <person name="Helmstetter N."/>
            <person name="King M."/>
            <person name="Knapp S.J."/>
            <person name="Lai Z."/>
            <person name="Le Paslier M.C."/>
            <person name="Lippi Y."/>
            <person name="Lorenzon L."/>
            <person name="Mandel J.R."/>
            <person name="Marage G."/>
            <person name="Marchand G."/>
            <person name="Marquand E."/>
            <person name="Bret-Mestries E."/>
            <person name="Morien E."/>
            <person name="Nambeesan S."/>
            <person name="Nguyen T."/>
            <person name="Pegot-Espagnet P."/>
            <person name="Pouilly N."/>
            <person name="Raftis F."/>
            <person name="Sallet E."/>
            <person name="Schiex T."/>
            <person name="Thomas J."/>
            <person name="Vandecasteele C."/>
            <person name="Vares D."/>
            <person name="Vear F."/>
            <person name="Vautrin S."/>
            <person name="Crespi M."/>
            <person name="Mangin B."/>
            <person name="Burke J.M."/>
            <person name="Salse J."/>
            <person name="Munos S."/>
            <person name="Vincourt P."/>
            <person name="Rieseberg L.H."/>
            <person name="Langlade N.B."/>
        </authorList>
    </citation>
    <scope>NUCLEOTIDE SEQUENCE [LARGE SCALE GENOMIC DNA]</scope>
    <source>
        <strain evidence="3">cv. SF193</strain>
        <tissue evidence="1">Leaves</tissue>
    </source>
</reference>
<reference evidence="2" key="2">
    <citation type="submission" date="2017-02" db="EMBL/GenBank/DDBJ databases">
        <title>Sunflower complete genome.</title>
        <authorList>
            <person name="Langlade N."/>
            <person name="Munos S."/>
        </authorList>
    </citation>
    <scope>NUCLEOTIDE SEQUENCE [LARGE SCALE GENOMIC DNA]</scope>
    <source>
        <tissue evidence="2">Leaves</tissue>
    </source>
</reference>
<proteinExistence type="predicted"/>
<organism evidence="2 3">
    <name type="scientific">Helianthus annuus</name>
    <name type="common">Common sunflower</name>
    <dbReference type="NCBI Taxonomy" id="4232"/>
    <lineage>
        <taxon>Eukaryota</taxon>
        <taxon>Viridiplantae</taxon>
        <taxon>Streptophyta</taxon>
        <taxon>Embryophyta</taxon>
        <taxon>Tracheophyta</taxon>
        <taxon>Spermatophyta</taxon>
        <taxon>Magnoliopsida</taxon>
        <taxon>eudicotyledons</taxon>
        <taxon>Gunneridae</taxon>
        <taxon>Pentapetalae</taxon>
        <taxon>asterids</taxon>
        <taxon>campanulids</taxon>
        <taxon>Asterales</taxon>
        <taxon>Asteraceae</taxon>
        <taxon>Asteroideae</taxon>
        <taxon>Heliantheae alliance</taxon>
        <taxon>Heliantheae</taxon>
        <taxon>Helianthus</taxon>
    </lineage>
</organism>
<evidence type="ECO:0000313" key="3">
    <source>
        <dbReference type="Proteomes" id="UP000215914"/>
    </source>
</evidence>
<dbReference type="InParanoid" id="A0A251TTG5"/>
<evidence type="ECO:0000313" key="1">
    <source>
        <dbReference type="EMBL" id="KAF5789267.1"/>
    </source>
</evidence>